<evidence type="ECO:0000256" key="4">
    <source>
        <dbReference type="ARBA" id="ARBA00022839"/>
    </source>
</evidence>
<evidence type="ECO:0000313" key="7">
    <source>
        <dbReference type="EMBL" id="PFX19775.1"/>
    </source>
</evidence>
<dbReference type="GO" id="GO:0006281">
    <property type="term" value="P:DNA repair"/>
    <property type="evidence" value="ECO:0007669"/>
    <property type="project" value="UniProtKB-ARBA"/>
</dbReference>
<protein>
    <recommendedName>
        <fullName evidence="6">SWIM-type domain-containing protein</fullName>
    </recommendedName>
</protein>
<keyword evidence="4" id="KW-0269">Exonuclease</keyword>
<keyword evidence="5" id="KW-0863">Zinc-finger</keyword>
<keyword evidence="5" id="KW-0862">Zinc</keyword>
<dbReference type="InterPro" id="IPR058913">
    <property type="entry name" value="Integrase_dom_put"/>
</dbReference>
<dbReference type="SUPFAM" id="SSF52980">
    <property type="entry name" value="Restriction endonuclease-like"/>
    <property type="match status" value="1"/>
</dbReference>
<feature type="domain" description="SWIM-type" evidence="6">
    <location>
        <begin position="267"/>
        <end position="309"/>
    </location>
</feature>
<accession>A0A2B4RU50</accession>
<evidence type="ECO:0000256" key="2">
    <source>
        <dbReference type="ARBA" id="ARBA00022759"/>
    </source>
</evidence>
<comment type="caution">
    <text evidence="7">The sequence shown here is derived from an EMBL/GenBank/DDBJ whole genome shotgun (WGS) entry which is preliminary data.</text>
</comment>
<dbReference type="Proteomes" id="UP000225706">
    <property type="component" value="Unassembled WGS sequence"/>
</dbReference>
<gene>
    <name evidence="7" type="ORF">AWC38_SpisGene15807</name>
</gene>
<dbReference type="AlphaFoldDB" id="A0A2B4RU50"/>
<dbReference type="EMBL" id="LSMT01000345">
    <property type="protein sequence ID" value="PFX19775.1"/>
    <property type="molecule type" value="Genomic_DNA"/>
</dbReference>
<proteinExistence type="predicted"/>
<evidence type="ECO:0000259" key="6">
    <source>
        <dbReference type="PROSITE" id="PS50966"/>
    </source>
</evidence>
<dbReference type="InterPro" id="IPR011335">
    <property type="entry name" value="Restrct_endonuc-II-like"/>
</dbReference>
<dbReference type="OrthoDB" id="5982837at2759"/>
<dbReference type="PANTHER" id="PTHR47526">
    <property type="entry name" value="ATP-DEPENDENT DNA HELICASE"/>
    <property type="match status" value="1"/>
</dbReference>
<name>A0A2B4RU50_STYPI</name>
<keyword evidence="2" id="KW-0255">Endonuclease</keyword>
<sequence>MEVLKEVDPDGVESRKAHRLKRRVYRILRPNSAWHADGYDKLKLYGFPMYACMNGFSRKVIWLYVTRSNNYPDNIASYYLDAVKQLGGCPRELDTDLGTENEMVLKYKDQEIVSLCDIQWLTAKDLRITLRSHSESSGGTKADLVLKVYALLMREILPSAANSDDTGSSGPSNEEFTYDSTMRRILALGWSTDLRNLPEMNFSQLYDYVVVSTRKYRHIVLKGTNYKKLKSYQFYFEGNVKKLECKNHNNKRYVGANVLPSMKKTPYRVVVEFSPTCDVVRAACTCPAGLGLQGKGKCNHVGGVLFAIEDFSRRGLQQNPEPLTCTSRLSVWIVPRNQSVAAKPLDKVLIRKIRFGKKNIRTQAKIIKFDPRAPQQQTTDLDSFKKLCSALQNCLPSSSFFLFHDIKSKCSGTGNTSSENVTENEIAIPFTDSYDIATNRFKDMVDEHVSSWTISEEEIRETEMSTRGQSQNPIWFDKRKSILTASNFGKAAKTKVEPSKKLKAMLYSNFTTEAVQYGIESEERAVKLYLREMQQQGFSLKVEEVGLLVSRKKRYLGASLDRIVTNMDQNSKWGMEIKSPFSKEGMDVDEVCRAKTFCFEKIPDGTIRLKRNHDYYIQVQGQLYCSNLDLKGIIFVVYFGEDKPLFIEHISFDASCWNEHLPKIVYFFKRAFFPEMLTRRVQRGKLLYIHGGWIPYGNYSCTSNCLKITFKRAH</sequence>
<dbReference type="Pfam" id="PF24764">
    <property type="entry name" value="rva_4"/>
    <property type="match status" value="1"/>
</dbReference>
<dbReference type="Gene3D" id="3.90.320.10">
    <property type="match status" value="1"/>
</dbReference>
<dbReference type="GO" id="GO:0008270">
    <property type="term" value="F:zinc ion binding"/>
    <property type="evidence" value="ECO:0007669"/>
    <property type="project" value="UniProtKB-KW"/>
</dbReference>
<dbReference type="Pfam" id="PF01771">
    <property type="entry name" value="Viral_alk_exo"/>
    <property type="match status" value="1"/>
</dbReference>
<reference evidence="8" key="1">
    <citation type="journal article" date="2017" name="bioRxiv">
        <title>Comparative analysis of the genomes of Stylophora pistillata and Acropora digitifera provides evidence for extensive differences between species of corals.</title>
        <authorList>
            <person name="Voolstra C.R."/>
            <person name="Li Y."/>
            <person name="Liew Y.J."/>
            <person name="Baumgarten S."/>
            <person name="Zoccola D."/>
            <person name="Flot J.-F."/>
            <person name="Tambutte S."/>
            <person name="Allemand D."/>
            <person name="Aranda M."/>
        </authorList>
    </citation>
    <scope>NUCLEOTIDE SEQUENCE [LARGE SCALE GENOMIC DNA]</scope>
</reference>
<dbReference type="InterPro" id="IPR034720">
    <property type="entry name" value="Viral_alk_exo"/>
</dbReference>
<evidence type="ECO:0000256" key="5">
    <source>
        <dbReference type="PROSITE-ProRule" id="PRU00325"/>
    </source>
</evidence>
<dbReference type="GO" id="GO:0004527">
    <property type="term" value="F:exonuclease activity"/>
    <property type="evidence" value="ECO:0007669"/>
    <property type="project" value="UniProtKB-KW"/>
</dbReference>
<dbReference type="InterPro" id="IPR007527">
    <property type="entry name" value="Znf_SWIM"/>
</dbReference>
<dbReference type="GO" id="GO:0004519">
    <property type="term" value="F:endonuclease activity"/>
    <property type="evidence" value="ECO:0007669"/>
    <property type="project" value="UniProtKB-KW"/>
</dbReference>
<keyword evidence="1" id="KW-0540">Nuclease</keyword>
<keyword evidence="8" id="KW-1185">Reference proteome</keyword>
<evidence type="ECO:0000256" key="3">
    <source>
        <dbReference type="ARBA" id="ARBA00022801"/>
    </source>
</evidence>
<dbReference type="PROSITE" id="PS50966">
    <property type="entry name" value="ZF_SWIM"/>
    <property type="match status" value="1"/>
</dbReference>
<dbReference type="InterPro" id="IPR011604">
    <property type="entry name" value="PDDEXK-like_dom_sf"/>
</dbReference>
<dbReference type="PANTHER" id="PTHR47526:SF3">
    <property type="entry name" value="PHD-TYPE DOMAIN-CONTAINING PROTEIN"/>
    <property type="match status" value="1"/>
</dbReference>
<organism evidence="7 8">
    <name type="scientific">Stylophora pistillata</name>
    <name type="common">Smooth cauliflower coral</name>
    <dbReference type="NCBI Taxonomy" id="50429"/>
    <lineage>
        <taxon>Eukaryota</taxon>
        <taxon>Metazoa</taxon>
        <taxon>Cnidaria</taxon>
        <taxon>Anthozoa</taxon>
        <taxon>Hexacorallia</taxon>
        <taxon>Scleractinia</taxon>
        <taxon>Astrocoeniina</taxon>
        <taxon>Pocilloporidae</taxon>
        <taxon>Stylophora</taxon>
    </lineage>
</organism>
<keyword evidence="3" id="KW-0378">Hydrolase</keyword>
<evidence type="ECO:0000313" key="8">
    <source>
        <dbReference type="Proteomes" id="UP000225706"/>
    </source>
</evidence>
<evidence type="ECO:0000256" key="1">
    <source>
        <dbReference type="ARBA" id="ARBA00022722"/>
    </source>
</evidence>
<keyword evidence="5" id="KW-0479">Metal-binding</keyword>
<dbReference type="CDD" id="cd22343">
    <property type="entry name" value="PDDEXK_lambda_exonuclease-like"/>
    <property type="match status" value="1"/>
</dbReference>